<dbReference type="Proteomes" id="UP000320496">
    <property type="component" value="Chromosome"/>
</dbReference>
<feature type="region of interest" description="Disordered" evidence="4">
    <location>
        <begin position="197"/>
        <end position="218"/>
    </location>
</feature>
<comment type="similarity">
    <text evidence="1">Belongs to the Skp family.</text>
</comment>
<feature type="chain" id="PRO_5022163608" evidence="5">
    <location>
        <begin position="29"/>
        <end position="218"/>
    </location>
</feature>
<dbReference type="InterPro" id="IPR024930">
    <property type="entry name" value="Skp_dom_sf"/>
</dbReference>
<keyword evidence="7" id="KW-1185">Reference proteome</keyword>
<protein>
    <submittedName>
        <fullName evidence="6">Outer membrane protein (OmpH-like)</fullName>
    </submittedName>
</protein>
<dbReference type="RefSeq" id="WP_197444087.1">
    <property type="nucleotide sequence ID" value="NZ_CP036275.1"/>
</dbReference>
<accession>A0A517Z2J1</accession>
<evidence type="ECO:0000256" key="1">
    <source>
        <dbReference type="ARBA" id="ARBA00009091"/>
    </source>
</evidence>
<dbReference type="EMBL" id="CP036275">
    <property type="protein sequence ID" value="QDU36688.1"/>
    <property type="molecule type" value="Genomic_DNA"/>
</dbReference>
<feature type="compositionally biased region" description="Low complexity" evidence="4">
    <location>
        <begin position="197"/>
        <end position="212"/>
    </location>
</feature>
<evidence type="ECO:0000256" key="2">
    <source>
        <dbReference type="ARBA" id="ARBA00022729"/>
    </source>
</evidence>
<dbReference type="PANTHER" id="PTHR35089">
    <property type="entry name" value="CHAPERONE PROTEIN SKP"/>
    <property type="match status" value="1"/>
</dbReference>
<keyword evidence="3" id="KW-0175">Coiled coil</keyword>
<dbReference type="GO" id="GO:0050821">
    <property type="term" value="P:protein stabilization"/>
    <property type="evidence" value="ECO:0007669"/>
    <property type="project" value="TreeGrafter"/>
</dbReference>
<dbReference type="SMART" id="SM00935">
    <property type="entry name" value="OmpH"/>
    <property type="match status" value="1"/>
</dbReference>
<dbReference type="Pfam" id="PF03938">
    <property type="entry name" value="OmpH"/>
    <property type="match status" value="1"/>
</dbReference>
<organism evidence="6 7">
    <name type="scientific">Maioricimonas rarisocia</name>
    <dbReference type="NCBI Taxonomy" id="2528026"/>
    <lineage>
        <taxon>Bacteria</taxon>
        <taxon>Pseudomonadati</taxon>
        <taxon>Planctomycetota</taxon>
        <taxon>Planctomycetia</taxon>
        <taxon>Planctomycetales</taxon>
        <taxon>Planctomycetaceae</taxon>
        <taxon>Maioricimonas</taxon>
    </lineage>
</organism>
<dbReference type="Gene3D" id="3.30.910.20">
    <property type="entry name" value="Skp domain"/>
    <property type="match status" value="1"/>
</dbReference>
<dbReference type="GO" id="GO:0051082">
    <property type="term" value="F:unfolded protein binding"/>
    <property type="evidence" value="ECO:0007669"/>
    <property type="project" value="InterPro"/>
</dbReference>
<name>A0A517Z2J1_9PLAN</name>
<feature type="signal peptide" evidence="5">
    <location>
        <begin position="1"/>
        <end position="28"/>
    </location>
</feature>
<evidence type="ECO:0000256" key="3">
    <source>
        <dbReference type="SAM" id="Coils"/>
    </source>
</evidence>
<sequence precursor="true">MPAQYLMKGFTMRLPVKLVLLGVMSMSAVGCGMGGDTTAQQQEAPATGRVAVINLDLIAEKLNRDEAMAESLKSAAASLQDQLKTLQASYQSKFDQAVQQVSHEAPAEADSEKQQVALLGRQLNVKLSEAKRQAQVQLTNHRQQLVAQFRAEVKPVAEQIARDRGLDVVITKNDTVVFAFASAVDITDDVVEALQAKAPATSAPAKTAAAPAGQTETK</sequence>
<gene>
    <name evidence="6" type="ORF">Mal4_09760</name>
</gene>
<dbReference type="SUPFAM" id="SSF111384">
    <property type="entry name" value="OmpH-like"/>
    <property type="match status" value="1"/>
</dbReference>
<keyword evidence="2 5" id="KW-0732">Signal</keyword>
<evidence type="ECO:0000313" key="6">
    <source>
        <dbReference type="EMBL" id="QDU36688.1"/>
    </source>
</evidence>
<dbReference type="KEGG" id="mri:Mal4_09760"/>
<feature type="coiled-coil region" evidence="3">
    <location>
        <begin position="62"/>
        <end position="89"/>
    </location>
</feature>
<dbReference type="InterPro" id="IPR005632">
    <property type="entry name" value="Chaperone_Skp"/>
</dbReference>
<evidence type="ECO:0000313" key="7">
    <source>
        <dbReference type="Proteomes" id="UP000320496"/>
    </source>
</evidence>
<proteinExistence type="inferred from homology"/>
<dbReference type="PANTHER" id="PTHR35089:SF1">
    <property type="entry name" value="CHAPERONE PROTEIN SKP"/>
    <property type="match status" value="1"/>
</dbReference>
<evidence type="ECO:0000256" key="4">
    <source>
        <dbReference type="SAM" id="MobiDB-lite"/>
    </source>
</evidence>
<reference evidence="6 7" key="1">
    <citation type="submission" date="2019-02" db="EMBL/GenBank/DDBJ databases">
        <title>Deep-cultivation of Planctomycetes and their phenomic and genomic characterization uncovers novel biology.</title>
        <authorList>
            <person name="Wiegand S."/>
            <person name="Jogler M."/>
            <person name="Boedeker C."/>
            <person name="Pinto D."/>
            <person name="Vollmers J."/>
            <person name="Rivas-Marin E."/>
            <person name="Kohn T."/>
            <person name="Peeters S.H."/>
            <person name="Heuer A."/>
            <person name="Rast P."/>
            <person name="Oberbeckmann S."/>
            <person name="Bunk B."/>
            <person name="Jeske O."/>
            <person name="Meyerdierks A."/>
            <person name="Storesund J.E."/>
            <person name="Kallscheuer N."/>
            <person name="Luecker S."/>
            <person name="Lage O.M."/>
            <person name="Pohl T."/>
            <person name="Merkel B.J."/>
            <person name="Hornburger P."/>
            <person name="Mueller R.-W."/>
            <person name="Bruemmer F."/>
            <person name="Labrenz M."/>
            <person name="Spormann A.M."/>
            <person name="Op den Camp H."/>
            <person name="Overmann J."/>
            <person name="Amann R."/>
            <person name="Jetten M.S.M."/>
            <person name="Mascher T."/>
            <person name="Medema M.H."/>
            <person name="Devos D.P."/>
            <person name="Kaster A.-K."/>
            <person name="Ovreas L."/>
            <person name="Rohde M."/>
            <person name="Galperin M.Y."/>
            <person name="Jogler C."/>
        </authorList>
    </citation>
    <scope>NUCLEOTIDE SEQUENCE [LARGE SCALE GENOMIC DNA]</scope>
    <source>
        <strain evidence="6 7">Mal4</strain>
    </source>
</reference>
<dbReference type="AlphaFoldDB" id="A0A517Z2J1"/>
<evidence type="ECO:0000256" key="5">
    <source>
        <dbReference type="SAM" id="SignalP"/>
    </source>
</evidence>
<dbReference type="GO" id="GO:0005829">
    <property type="term" value="C:cytosol"/>
    <property type="evidence" value="ECO:0007669"/>
    <property type="project" value="TreeGrafter"/>
</dbReference>